<evidence type="ECO:0000256" key="1">
    <source>
        <dbReference type="SAM" id="MobiDB-lite"/>
    </source>
</evidence>
<keyword evidence="3" id="KW-1185">Reference proteome</keyword>
<feature type="region of interest" description="Disordered" evidence="1">
    <location>
        <begin position="298"/>
        <end position="317"/>
    </location>
</feature>
<reference evidence="2" key="2">
    <citation type="journal article" date="2022" name="Res Sq">
        <title>Evolution of multicellular longitudinally dividing oral cavity symbionts (Neisseriaceae).</title>
        <authorList>
            <person name="Nyongesa S."/>
            <person name="Weber P."/>
            <person name="Bernet E."/>
            <person name="Pullido F."/>
            <person name="Nieckarz M."/>
            <person name="Delaby M."/>
            <person name="Nieves C."/>
            <person name="Viehboeck T."/>
            <person name="Krause N."/>
            <person name="Rivera-Millot A."/>
            <person name="Nakamura A."/>
            <person name="Vischer N."/>
            <person name="VanNieuwenhze M."/>
            <person name="Brun Y."/>
            <person name="Cava F."/>
            <person name="Bulgheresi S."/>
            <person name="Veyrier F."/>
        </authorList>
    </citation>
    <scope>NUCLEOTIDE SEQUENCE</scope>
    <source>
        <strain evidence="2">SAG 1488-6</strain>
    </source>
</reference>
<dbReference type="RefSeq" id="WP_019959091.1">
    <property type="nucleotide sequence ID" value="NZ_CP091512.1"/>
</dbReference>
<reference evidence="2" key="1">
    <citation type="submission" date="2021-12" db="EMBL/GenBank/DDBJ databases">
        <authorList>
            <person name="Veyrier F.J."/>
        </authorList>
    </citation>
    <scope>NUCLEOTIDE SEQUENCE</scope>
    <source>
        <strain evidence="2">SAG 1488-6</strain>
    </source>
</reference>
<name>A0ABY4EC83_VITST</name>
<dbReference type="EMBL" id="CP091512">
    <property type="protein sequence ID" value="UOO93354.1"/>
    <property type="molecule type" value="Genomic_DNA"/>
</dbReference>
<evidence type="ECO:0000313" key="3">
    <source>
        <dbReference type="Proteomes" id="UP000832034"/>
    </source>
</evidence>
<protein>
    <submittedName>
        <fullName evidence="2">Uncharacterized protein</fullName>
    </submittedName>
</protein>
<proteinExistence type="predicted"/>
<sequence length="377" mass="41496">MSTAVMTPEPQEAAAIAQLTTIPANSLAFLNQIGVIDSEFATEGYTIQFHENAKPIEWTRRQIQMALVNGGDDLANLYKQVEEEAEAVFQATDASTKQGLATLKTLAVNVTKAKTTLAEVESSMKKAIDAAMELPTKTKKDLIAHAKTHAAAIDVVRDRVRMPVTLVEEHEKKQKKALETLLARLEDLTNVGYDPINHTYTPSTELQKRLDDLPSMVPPEFKSHPKVLAAYQDAEKRLPDIIAIARMQERKDAEAQAAIDAAKKAEAKAEAMKEVVQDAFKSGADIGNTLGQISQPQPVEMPQPQEIAPPQPQRSGFGLEQRKTMAGAWVSHLRTVCTKHGFHPEEPIPAEILAVFKSYFNDIGKGQVPYLAIEWSE</sequence>
<organism evidence="2 3">
    <name type="scientific">Vitreoscilla stercoraria</name>
    <dbReference type="NCBI Taxonomy" id="61"/>
    <lineage>
        <taxon>Bacteria</taxon>
        <taxon>Pseudomonadati</taxon>
        <taxon>Pseudomonadota</taxon>
        <taxon>Betaproteobacteria</taxon>
        <taxon>Neisseriales</taxon>
        <taxon>Neisseriaceae</taxon>
        <taxon>Vitreoscilla</taxon>
    </lineage>
</organism>
<accession>A0ABY4EC83</accession>
<dbReference type="Proteomes" id="UP000832034">
    <property type="component" value="Chromosome"/>
</dbReference>
<evidence type="ECO:0000313" key="2">
    <source>
        <dbReference type="EMBL" id="UOO93354.1"/>
    </source>
</evidence>
<gene>
    <name evidence="2" type="ORF">LVJ81_04825</name>
</gene>